<reference evidence="7 8" key="1">
    <citation type="submission" date="2021-06" db="EMBL/GenBank/DDBJ databases">
        <authorList>
            <person name="Sun Q."/>
            <person name="Li D."/>
        </authorList>
    </citation>
    <scope>NUCLEOTIDE SEQUENCE [LARGE SCALE GENOMIC DNA]</scope>
    <source>
        <strain evidence="7 8">MSJ-5</strain>
    </source>
</reference>
<name>A0ABS6G1J4_9FIRM</name>
<comment type="catalytic activity">
    <reaction evidence="5">
        <text>(sulfur carrier)-H + L-cysteine = (sulfur carrier)-SH + L-alanine</text>
        <dbReference type="Rhea" id="RHEA:43892"/>
        <dbReference type="Rhea" id="RHEA-COMP:14737"/>
        <dbReference type="Rhea" id="RHEA-COMP:14739"/>
        <dbReference type="ChEBI" id="CHEBI:29917"/>
        <dbReference type="ChEBI" id="CHEBI:35235"/>
        <dbReference type="ChEBI" id="CHEBI:57972"/>
        <dbReference type="ChEBI" id="CHEBI:64428"/>
        <dbReference type="EC" id="2.8.1.7"/>
    </reaction>
</comment>
<feature type="domain" description="Aminotransferase class V" evidence="6">
    <location>
        <begin position="27"/>
        <end position="398"/>
    </location>
</feature>
<dbReference type="InterPro" id="IPR010970">
    <property type="entry name" value="Cys_dSase_SufS"/>
</dbReference>
<dbReference type="InterPro" id="IPR000192">
    <property type="entry name" value="Aminotrans_V_dom"/>
</dbReference>
<keyword evidence="3" id="KW-0808">Transferase</keyword>
<dbReference type="InterPro" id="IPR016454">
    <property type="entry name" value="Cysteine_dSase"/>
</dbReference>
<evidence type="ECO:0000256" key="3">
    <source>
        <dbReference type="ARBA" id="ARBA00022679"/>
    </source>
</evidence>
<dbReference type="PANTHER" id="PTHR43586:SF8">
    <property type="entry name" value="CYSTEINE DESULFURASE 1, CHLOROPLASTIC"/>
    <property type="match status" value="1"/>
</dbReference>
<evidence type="ECO:0000256" key="2">
    <source>
        <dbReference type="ARBA" id="ARBA00010447"/>
    </source>
</evidence>
<comment type="similarity">
    <text evidence="2">Belongs to the class-V pyridoxal-phosphate-dependent aminotransferase family. Csd subfamily.</text>
</comment>
<evidence type="ECO:0000256" key="1">
    <source>
        <dbReference type="ARBA" id="ARBA00001933"/>
    </source>
</evidence>
<evidence type="ECO:0000256" key="4">
    <source>
        <dbReference type="ARBA" id="ARBA00022898"/>
    </source>
</evidence>
<dbReference type="EMBL" id="JAHLQK010000002">
    <property type="protein sequence ID" value="MBU5676069.1"/>
    <property type="molecule type" value="Genomic_DNA"/>
</dbReference>
<dbReference type="Proteomes" id="UP000779508">
    <property type="component" value="Unassembled WGS sequence"/>
</dbReference>
<dbReference type="Pfam" id="PF00266">
    <property type="entry name" value="Aminotran_5"/>
    <property type="match status" value="1"/>
</dbReference>
<dbReference type="InterPro" id="IPR020578">
    <property type="entry name" value="Aminotrans_V_PyrdxlP_BS"/>
</dbReference>
<accession>A0ABS6G1J4</accession>
<comment type="cofactor">
    <cofactor evidence="1">
        <name>pyridoxal 5'-phosphate</name>
        <dbReference type="ChEBI" id="CHEBI:597326"/>
    </cofactor>
</comment>
<sequence length="413" mass="46174">MDNTFDIKQIRKDFPILQTTAYGKPLIYLDSGATTQKPVQVIKAMERYYKEQNANIHRGAHYLSIMATEAHETARERVAGFIGASNSSSIIFTRNATEGINLIAYAWAMDHLKAGDEIILTIAEHHSNILPWQYVAQKTGAILKYIYLTENERLDIDQYRKMINSKVKLVTIQHMSNVLGIINPVEEIISLAHEKGARVLVDGAQSVPHMPVDVSKLDCDFLVFSAHKMCGPMGIGVLYIKENMLDQVNPFLFGGEMIAEVEEQSATFAPAPLKFEAGTPNVGGTIGLVSAIDYLQSIGMDKILEHERQLTSFAIKKMSSLDFIKIHGPLNMENRGGVISFSVKGVHPHDVATILDQDGIAVRSGHHCAQPLMKYLDVPATSRASFYIYNTMEEVEIFIDRLKNIRKWFKYGS</sequence>
<evidence type="ECO:0000313" key="8">
    <source>
        <dbReference type="Proteomes" id="UP000779508"/>
    </source>
</evidence>
<organism evidence="7 8">
    <name type="scientific">Alkaliphilus flagellatus</name>
    <dbReference type="NCBI Taxonomy" id="2841507"/>
    <lineage>
        <taxon>Bacteria</taxon>
        <taxon>Bacillati</taxon>
        <taxon>Bacillota</taxon>
        <taxon>Clostridia</taxon>
        <taxon>Peptostreptococcales</taxon>
        <taxon>Natronincolaceae</taxon>
        <taxon>Alkaliphilus</taxon>
    </lineage>
</organism>
<proteinExistence type="inferred from homology"/>
<evidence type="ECO:0000313" key="7">
    <source>
        <dbReference type="EMBL" id="MBU5676069.1"/>
    </source>
</evidence>
<gene>
    <name evidence="7" type="ORF">KQI88_06540</name>
</gene>
<evidence type="ECO:0000259" key="6">
    <source>
        <dbReference type="Pfam" id="PF00266"/>
    </source>
</evidence>
<dbReference type="RefSeq" id="WP_216415550.1">
    <property type="nucleotide sequence ID" value="NZ_JAHLQK010000002.1"/>
</dbReference>
<keyword evidence="8" id="KW-1185">Reference proteome</keyword>
<dbReference type="PANTHER" id="PTHR43586">
    <property type="entry name" value="CYSTEINE DESULFURASE"/>
    <property type="match status" value="1"/>
</dbReference>
<dbReference type="NCBIfam" id="TIGR01979">
    <property type="entry name" value="sufS"/>
    <property type="match status" value="1"/>
</dbReference>
<keyword evidence="4" id="KW-0663">Pyridoxal phosphate</keyword>
<dbReference type="CDD" id="cd06453">
    <property type="entry name" value="SufS_like"/>
    <property type="match status" value="1"/>
</dbReference>
<comment type="caution">
    <text evidence="7">The sequence shown here is derived from an EMBL/GenBank/DDBJ whole genome shotgun (WGS) entry which is preliminary data.</text>
</comment>
<protein>
    <submittedName>
        <fullName evidence="7">Cysteine desulfurase</fullName>
    </submittedName>
</protein>
<evidence type="ECO:0000256" key="5">
    <source>
        <dbReference type="ARBA" id="ARBA00050776"/>
    </source>
</evidence>
<dbReference type="PROSITE" id="PS00595">
    <property type="entry name" value="AA_TRANSFER_CLASS_5"/>
    <property type="match status" value="1"/>
</dbReference>
<dbReference type="PIRSF" id="PIRSF005572">
    <property type="entry name" value="NifS"/>
    <property type="match status" value="1"/>
</dbReference>